<feature type="transmembrane region" description="Helical" evidence="1">
    <location>
        <begin position="60"/>
        <end position="78"/>
    </location>
</feature>
<gene>
    <name evidence="3" type="ORF">BN874_390019</name>
</gene>
<feature type="domain" description="Cation-transporting P-type ATPase N-terminal" evidence="2">
    <location>
        <begin position="15"/>
        <end position="80"/>
    </location>
</feature>
<dbReference type="SUPFAM" id="SSF81665">
    <property type="entry name" value="Calcium ATPase, transmembrane domain M"/>
    <property type="match status" value="1"/>
</dbReference>
<dbReference type="Proteomes" id="UP000019184">
    <property type="component" value="Unassembled WGS sequence"/>
</dbReference>
<keyword evidence="4" id="KW-1185">Reference proteome</keyword>
<dbReference type="PANTHER" id="PTHR42861">
    <property type="entry name" value="CALCIUM-TRANSPORTING ATPASE"/>
    <property type="match status" value="1"/>
</dbReference>
<sequence length="145" mass="15697">MKVNKVFSSCQPLSEPQAESATDAAGLSSAEAGSRLAQYGPNLFRDHQQPPLWLQFLSRFKNPLVILLLVASAISALTGEMTNFLIITVMVLFSVTLAFVQEHRAGQAAESLRHSVSVRAKVIRDGKPLDVPAGVEDRPEVAQQA</sequence>
<dbReference type="Gene3D" id="2.70.150.10">
    <property type="entry name" value="Calcium-transporting ATPase, cytoplasmic transduction domain A"/>
    <property type="match status" value="1"/>
</dbReference>
<organism evidence="3 4">
    <name type="scientific">Candidatus Contendobacter odensis Run_B_J11</name>
    <dbReference type="NCBI Taxonomy" id="1400861"/>
    <lineage>
        <taxon>Bacteria</taxon>
        <taxon>Pseudomonadati</taxon>
        <taxon>Pseudomonadota</taxon>
        <taxon>Gammaproteobacteria</taxon>
        <taxon>Candidatus Competibacteraceae</taxon>
        <taxon>Candidatus Contendibacter</taxon>
    </lineage>
</organism>
<evidence type="ECO:0000313" key="4">
    <source>
        <dbReference type="Proteomes" id="UP000019184"/>
    </source>
</evidence>
<dbReference type="Pfam" id="PF00690">
    <property type="entry name" value="Cation_ATPase_N"/>
    <property type="match status" value="1"/>
</dbReference>
<evidence type="ECO:0000256" key="1">
    <source>
        <dbReference type="SAM" id="Phobius"/>
    </source>
</evidence>
<dbReference type="InterPro" id="IPR004014">
    <property type="entry name" value="ATPase_P-typ_cation-transptr_N"/>
</dbReference>
<name>A0A7U7GDF2_9GAMM</name>
<keyword evidence="1" id="KW-0812">Transmembrane</keyword>
<dbReference type="SMART" id="SM00831">
    <property type="entry name" value="Cation_ATPase_N"/>
    <property type="match status" value="1"/>
</dbReference>
<evidence type="ECO:0000259" key="2">
    <source>
        <dbReference type="SMART" id="SM00831"/>
    </source>
</evidence>
<evidence type="ECO:0000313" key="3">
    <source>
        <dbReference type="EMBL" id="CDH46192.1"/>
    </source>
</evidence>
<dbReference type="Gene3D" id="1.20.1110.10">
    <property type="entry name" value="Calcium-transporting ATPase, transmembrane domain"/>
    <property type="match status" value="1"/>
</dbReference>
<keyword evidence="1" id="KW-1133">Transmembrane helix</keyword>
<dbReference type="RefSeq" id="WP_034434729.1">
    <property type="nucleotide sequence ID" value="NZ_CBTK010000253.1"/>
</dbReference>
<comment type="caution">
    <text evidence="3">The sequence shown here is derived from an EMBL/GenBank/DDBJ whole genome shotgun (WGS) entry which is preliminary data.</text>
</comment>
<proteinExistence type="predicted"/>
<dbReference type="AlphaFoldDB" id="A0A7U7GDF2"/>
<dbReference type="InterPro" id="IPR023298">
    <property type="entry name" value="ATPase_P-typ_TM_dom_sf"/>
</dbReference>
<keyword evidence="1" id="KW-0472">Membrane</keyword>
<protein>
    <recommendedName>
        <fullName evidence="2">Cation-transporting P-type ATPase N-terminal domain-containing protein</fullName>
    </recommendedName>
</protein>
<dbReference type="EMBL" id="CBTK010000253">
    <property type="protein sequence ID" value="CDH46192.1"/>
    <property type="molecule type" value="Genomic_DNA"/>
</dbReference>
<dbReference type="GO" id="GO:0022857">
    <property type="term" value="F:transmembrane transporter activity"/>
    <property type="evidence" value="ECO:0007669"/>
    <property type="project" value="UniProtKB-ARBA"/>
</dbReference>
<reference evidence="3 4" key="1">
    <citation type="journal article" date="2014" name="ISME J.">
        <title>Candidatus Competibacter-lineage genomes retrieved from metagenomes reveal functional metabolic diversity.</title>
        <authorList>
            <person name="McIlroy S.J."/>
            <person name="Albertsen M."/>
            <person name="Andresen E.K."/>
            <person name="Saunders A.M."/>
            <person name="Kristiansen R."/>
            <person name="Stokholm-Bjerregaard M."/>
            <person name="Nielsen K.L."/>
            <person name="Nielsen P.H."/>
        </authorList>
    </citation>
    <scope>NUCLEOTIDE SEQUENCE [LARGE SCALE GENOMIC DNA]</scope>
    <source>
        <strain evidence="3 4">Run_B_J11</strain>
    </source>
</reference>
<accession>A0A7U7GDF2</accession>